<feature type="transmembrane region" description="Helical" evidence="5">
    <location>
        <begin position="374"/>
        <end position="392"/>
    </location>
</feature>
<evidence type="ECO:0000313" key="8">
    <source>
        <dbReference type="Proteomes" id="UP001596170"/>
    </source>
</evidence>
<comment type="subcellular location">
    <subcellularLocation>
        <location evidence="1">Membrane</location>
        <topology evidence="1">Multi-pass membrane protein</topology>
    </subcellularLocation>
</comment>
<evidence type="ECO:0000259" key="6">
    <source>
        <dbReference type="Pfam" id="PF04932"/>
    </source>
</evidence>
<dbReference type="RefSeq" id="WP_377733874.1">
    <property type="nucleotide sequence ID" value="NZ_JBHSRI010000018.1"/>
</dbReference>
<feature type="transmembrane region" description="Helical" evidence="5">
    <location>
        <begin position="208"/>
        <end position="224"/>
    </location>
</feature>
<dbReference type="InterPro" id="IPR051533">
    <property type="entry name" value="WaaL-like"/>
</dbReference>
<feature type="transmembrane region" description="Helical" evidence="5">
    <location>
        <begin position="335"/>
        <end position="358"/>
    </location>
</feature>
<evidence type="ECO:0000313" key="7">
    <source>
        <dbReference type="EMBL" id="MFC6039725.1"/>
    </source>
</evidence>
<accession>A0ABW1L6X4</accession>
<proteinExistence type="predicted"/>
<feature type="transmembrane region" description="Helical" evidence="5">
    <location>
        <begin position="88"/>
        <end position="105"/>
    </location>
</feature>
<reference evidence="8" key="1">
    <citation type="journal article" date="2019" name="Int. J. Syst. Evol. Microbiol.">
        <title>The Global Catalogue of Microorganisms (GCM) 10K type strain sequencing project: providing services to taxonomists for standard genome sequencing and annotation.</title>
        <authorList>
            <consortium name="The Broad Institute Genomics Platform"/>
            <consortium name="The Broad Institute Genome Sequencing Center for Infectious Disease"/>
            <person name="Wu L."/>
            <person name="Ma J."/>
        </authorList>
    </citation>
    <scope>NUCLEOTIDE SEQUENCE [LARGE SCALE GENOMIC DNA]</scope>
    <source>
        <strain evidence="8">CCUG 54527</strain>
    </source>
</reference>
<feature type="transmembrane region" description="Helical" evidence="5">
    <location>
        <begin position="398"/>
        <end position="415"/>
    </location>
</feature>
<feature type="transmembrane region" description="Helical" evidence="5">
    <location>
        <begin position="56"/>
        <end position="82"/>
    </location>
</feature>
<feature type="transmembrane region" description="Helical" evidence="5">
    <location>
        <begin position="233"/>
        <end position="250"/>
    </location>
</feature>
<dbReference type="GO" id="GO:0016874">
    <property type="term" value="F:ligase activity"/>
    <property type="evidence" value="ECO:0007669"/>
    <property type="project" value="UniProtKB-KW"/>
</dbReference>
<keyword evidence="3 5" id="KW-1133">Transmembrane helix</keyword>
<protein>
    <submittedName>
        <fullName evidence="7">O-antigen ligase family protein</fullName>
    </submittedName>
</protein>
<evidence type="ECO:0000256" key="1">
    <source>
        <dbReference type="ARBA" id="ARBA00004141"/>
    </source>
</evidence>
<evidence type="ECO:0000256" key="2">
    <source>
        <dbReference type="ARBA" id="ARBA00022692"/>
    </source>
</evidence>
<sequence>MILFPFIIDPWNEDFSFSLIKSTFLIAFMGIIWILVLRGKLLQPKIVDEKVKIEYILIVFILLLTLSTIFSADIYTSVVGAWTRHEGYLTWLGYLSVFYFFYRVINYNDFSLEKLMKNLFVVSAVISIYGILQHFDYDLISLIVPWESPTSSIAFFDNPNFYGTYLVLTMGIGMGLYLIASEKKPLLFYGIVLTLMTSVLLYTNTRSAWIGLAIVALFYTFTIVKQYKLWKNWIFLLVAMGIMAVGINASEENRYLGKIFITLEESGDLLDEGLTGHEGSSRLIIWQKDLTILDDYFWIGSGVDTHSIVFPATPDELEEYFNNRTIMVDKAHNEYLQIAVTIGIPALLVYLLFLFMVYRRAVQALKVATKQQKYILFTLMAVITGYLIQAIFNISVVSVAPILWMFLGIVFGYSTHIKHQFTTK</sequence>
<organism evidence="7 8">
    <name type="scientific">Paenisporosarcina macmurdoensis</name>
    <dbReference type="NCBI Taxonomy" id="212659"/>
    <lineage>
        <taxon>Bacteria</taxon>
        <taxon>Bacillati</taxon>
        <taxon>Bacillota</taxon>
        <taxon>Bacilli</taxon>
        <taxon>Bacillales</taxon>
        <taxon>Caryophanaceae</taxon>
        <taxon>Paenisporosarcina</taxon>
    </lineage>
</organism>
<feature type="transmembrane region" description="Helical" evidence="5">
    <location>
        <begin position="117"/>
        <end position="135"/>
    </location>
</feature>
<comment type="caution">
    <text evidence="7">The sequence shown here is derived from an EMBL/GenBank/DDBJ whole genome shotgun (WGS) entry which is preliminary data.</text>
</comment>
<name>A0ABW1L6X4_9BACL</name>
<dbReference type="PANTHER" id="PTHR37422">
    <property type="entry name" value="TEICHURONIC ACID BIOSYNTHESIS PROTEIN TUAE"/>
    <property type="match status" value="1"/>
</dbReference>
<keyword evidence="2 5" id="KW-0812">Transmembrane</keyword>
<keyword evidence="4 5" id="KW-0472">Membrane</keyword>
<dbReference type="EMBL" id="JBHSRI010000018">
    <property type="protein sequence ID" value="MFC6039725.1"/>
    <property type="molecule type" value="Genomic_DNA"/>
</dbReference>
<feature type="domain" description="O-antigen ligase-related" evidence="6">
    <location>
        <begin position="192"/>
        <end position="351"/>
    </location>
</feature>
<keyword evidence="8" id="KW-1185">Reference proteome</keyword>
<feature type="transmembrane region" description="Helical" evidence="5">
    <location>
        <begin position="186"/>
        <end position="202"/>
    </location>
</feature>
<feature type="transmembrane region" description="Helical" evidence="5">
    <location>
        <begin position="161"/>
        <end position="179"/>
    </location>
</feature>
<feature type="transmembrane region" description="Helical" evidence="5">
    <location>
        <begin position="15"/>
        <end position="36"/>
    </location>
</feature>
<evidence type="ECO:0000256" key="3">
    <source>
        <dbReference type="ARBA" id="ARBA00022989"/>
    </source>
</evidence>
<dbReference type="PANTHER" id="PTHR37422:SF13">
    <property type="entry name" value="LIPOPOLYSACCHARIDE BIOSYNTHESIS PROTEIN PA4999-RELATED"/>
    <property type="match status" value="1"/>
</dbReference>
<gene>
    <name evidence="7" type="ORF">ACFPYN_09870</name>
</gene>
<evidence type="ECO:0000256" key="5">
    <source>
        <dbReference type="SAM" id="Phobius"/>
    </source>
</evidence>
<dbReference type="Proteomes" id="UP001596170">
    <property type="component" value="Unassembled WGS sequence"/>
</dbReference>
<evidence type="ECO:0000256" key="4">
    <source>
        <dbReference type="ARBA" id="ARBA00023136"/>
    </source>
</evidence>
<keyword evidence="7" id="KW-0436">Ligase</keyword>
<dbReference type="Pfam" id="PF04932">
    <property type="entry name" value="Wzy_C"/>
    <property type="match status" value="1"/>
</dbReference>
<dbReference type="InterPro" id="IPR007016">
    <property type="entry name" value="O-antigen_ligase-rel_domated"/>
</dbReference>